<dbReference type="AlphaFoldDB" id="A0A2L2X9L4"/>
<evidence type="ECO:0000256" key="1">
    <source>
        <dbReference type="SAM" id="Phobius"/>
    </source>
</evidence>
<proteinExistence type="predicted"/>
<accession>A0A2L2X9L4</accession>
<keyword evidence="1" id="KW-1133">Transmembrane helix</keyword>
<evidence type="ECO:0000313" key="2">
    <source>
        <dbReference type="EMBL" id="GBF32929.1"/>
    </source>
</evidence>
<dbReference type="EMBL" id="BFAV01000071">
    <property type="protein sequence ID" value="GBF32929.1"/>
    <property type="molecule type" value="Genomic_DNA"/>
</dbReference>
<dbReference type="InterPro" id="IPR007165">
    <property type="entry name" value="Phage_holin_4_2"/>
</dbReference>
<dbReference type="Proteomes" id="UP000239549">
    <property type="component" value="Unassembled WGS sequence"/>
</dbReference>
<reference evidence="3" key="1">
    <citation type="submission" date="2018-02" db="EMBL/GenBank/DDBJ databases">
        <title>Genome sequence of Desulfocucumis palustris strain NAW-5.</title>
        <authorList>
            <person name="Watanabe M."/>
            <person name="Kojima H."/>
            <person name="Fukui M."/>
        </authorList>
    </citation>
    <scope>NUCLEOTIDE SEQUENCE [LARGE SCALE GENOMIC DNA]</scope>
    <source>
        <strain evidence="3">NAW-5</strain>
    </source>
</reference>
<sequence length="113" mass="12084">MKWLLPFVLNALALLAADYFLDGMHLSGIGSAILAAVALGLVNTLIRPVLILFTLPLSVLTLGLFILVINAVTFSLASLLVPGFRIDTFGAAFLGAIITSIVSWILNLLFKEE</sequence>
<comment type="caution">
    <text evidence="2">The sequence shown here is derived from an EMBL/GenBank/DDBJ whole genome shotgun (WGS) entry which is preliminary data.</text>
</comment>
<dbReference type="PANTHER" id="PTHR37309:SF1">
    <property type="entry name" value="SLR0284 PROTEIN"/>
    <property type="match status" value="1"/>
</dbReference>
<keyword evidence="1" id="KW-0472">Membrane</keyword>
<keyword evidence="1" id="KW-0812">Transmembrane</keyword>
<gene>
    <name evidence="2" type="ORF">DCCM_2026</name>
</gene>
<dbReference type="RefSeq" id="WP_104371394.1">
    <property type="nucleotide sequence ID" value="NZ_BFAV01000071.1"/>
</dbReference>
<feature type="transmembrane region" description="Helical" evidence="1">
    <location>
        <begin position="26"/>
        <end position="46"/>
    </location>
</feature>
<dbReference type="OrthoDB" id="7205479at2"/>
<dbReference type="PANTHER" id="PTHR37309">
    <property type="entry name" value="SLR0284 PROTEIN"/>
    <property type="match status" value="1"/>
</dbReference>
<name>A0A2L2X9L4_9FIRM</name>
<protein>
    <submittedName>
        <fullName evidence="2">Membrane protein</fullName>
    </submittedName>
</protein>
<evidence type="ECO:0000313" key="3">
    <source>
        <dbReference type="Proteomes" id="UP000239549"/>
    </source>
</evidence>
<organism evidence="2 3">
    <name type="scientific">Desulfocucumis palustris</name>
    <dbReference type="NCBI Taxonomy" id="1898651"/>
    <lineage>
        <taxon>Bacteria</taxon>
        <taxon>Bacillati</taxon>
        <taxon>Bacillota</taxon>
        <taxon>Clostridia</taxon>
        <taxon>Eubacteriales</taxon>
        <taxon>Desulfocucumaceae</taxon>
        <taxon>Desulfocucumis</taxon>
    </lineage>
</organism>
<feature type="transmembrane region" description="Helical" evidence="1">
    <location>
        <begin position="89"/>
        <end position="110"/>
    </location>
</feature>
<dbReference type="Pfam" id="PF04020">
    <property type="entry name" value="Phage_holin_4_2"/>
    <property type="match status" value="1"/>
</dbReference>
<feature type="transmembrane region" description="Helical" evidence="1">
    <location>
        <begin position="53"/>
        <end position="77"/>
    </location>
</feature>
<keyword evidence="3" id="KW-1185">Reference proteome</keyword>